<comment type="caution">
    <text evidence="1">The sequence shown here is derived from an EMBL/GenBank/DDBJ whole genome shotgun (WGS) entry which is preliminary data.</text>
</comment>
<organism evidence="1 2">
    <name type="scientific">Lachnellula suecica</name>
    <dbReference type="NCBI Taxonomy" id="602035"/>
    <lineage>
        <taxon>Eukaryota</taxon>
        <taxon>Fungi</taxon>
        <taxon>Dikarya</taxon>
        <taxon>Ascomycota</taxon>
        <taxon>Pezizomycotina</taxon>
        <taxon>Leotiomycetes</taxon>
        <taxon>Helotiales</taxon>
        <taxon>Lachnaceae</taxon>
        <taxon>Lachnellula</taxon>
    </lineage>
</organism>
<keyword evidence="2" id="KW-1185">Reference proteome</keyword>
<protein>
    <recommendedName>
        <fullName evidence="3">Phosphoglycerate mutase</fullName>
    </recommendedName>
</protein>
<dbReference type="Proteomes" id="UP000469558">
    <property type="component" value="Unassembled WGS sequence"/>
</dbReference>
<dbReference type="Gene3D" id="3.40.50.1240">
    <property type="entry name" value="Phosphoglycerate mutase-like"/>
    <property type="match status" value="1"/>
</dbReference>
<dbReference type="EMBL" id="QGMK01003259">
    <property type="protein sequence ID" value="TVY53507.1"/>
    <property type="molecule type" value="Genomic_DNA"/>
</dbReference>
<name>A0A8T9BQM1_9HELO</name>
<dbReference type="OrthoDB" id="496981at2759"/>
<evidence type="ECO:0000313" key="2">
    <source>
        <dbReference type="Proteomes" id="UP000469558"/>
    </source>
</evidence>
<accession>A0A8T9BQM1</accession>
<dbReference type="SUPFAM" id="SSF53254">
    <property type="entry name" value="Phosphoglycerate mutase-like"/>
    <property type="match status" value="1"/>
</dbReference>
<evidence type="ECO:0008006" key="3">
    <source>
        <dbReference type="Google" id="ProtNLM"/>
    </source>
</evidence>
<sequence>MRRAIQTAVLAFGECLNRDGIEFHLVPEAQEVSGMPCNIGLPRAILEGEVQKLFEGDKDAMKVIGKIEYGAVVEGWNSKEGIWSTDKTAVEKRAAKLRAWLYTRHEKHIVLVTHGAFLHYSDTNN</sequence>
<dbReference type="InterPro" id="IPR029033">
    <property type="entry name" value="His_PPase_superfam"/>
</dbReference>
<evidence type="ECO:0000313" key="1">
    <source>
        <dbReference type="EMBL" id="TVY53507.1"/>
    </source>
</evidence>
<proteinExistence type="predicted"/>
<dbReference type="AlphaFoldDB" id="A0A8T9BQM1"/>
<reference evidence="1 2" key="1">
    <citation type="submission" date="2018-05" db="EMBL/GenBank/DDBJ databases">
        <title>Genome sequencing and assembly of the regulated plant pathogen Lachnellula willkommii and related sister species for the development of diagnostic species identification markers.</title>
        <authorList>
            <person name="Giroux E."/>
            <person name="Bilodeau G."/>
        </authorList>
    </citation>
    <scope>NUCLEOTIDE SEQUENCE [LARGE SCALE GENOMIC DNA]</scope>
    <source>
        <strain evidence="1 2">CBS 268.59</strain>
    </source>
</reference>
<gene>
    <name evidence="1" type="ORF">LSUE1_G010070</name>
</gene>